<dbReference type="PANTHER" id="PTHR24171">
    <property type="entry name" value="ANKYRIN REPEAT DOMAIN-CONTAINING PROTEIN 39-RELATED"/>
    <property type="match status" value="1"/>
</dbReference>
<organism evidence="2 3">
    <name type="scientific">Durusdinium trenchii</name>
    <dbReference type="NCBI Taxonomy" id="1381693"/>
    <lineage>
        <taxon>Eukaryota</taxon>
        <taxon>Sar</taxon>
        <taxon>Alveolata</taxon>
        <taxon>Dinophyceae</taxon>
        <taxon>Suessiales</taxon>
        <taxon>Symbiodiniaceae</taxon>
        <taxon>Durusdinium</taxon>
    </lineage>
</organism>
<dbReference type="SUPFAM" id="SSF48403">
    <property type="entry name" value="Ankyrin repeat"/>
    <property type="match status" value="1"/>
</dbReference>
<keyword evidence="3" id="KW-1185">Reference proteome</keyword>
<gene>
    <name evidence="1" type="ORF">SCF082_LOCUS21386</name>
    <name evidence="2" type="ORF">SCF082_LOCUS21412</name>
</gene>
<dbReference type="EMBL" id="CAXAMM010015180">
    <property type="protein sequence ID" value="CAK9035705.1"/>
    <property type="molecule type" value="Genomic_DNA"/>
</dbReference>
<dbReference type="SMART" id="SM00248">
    <property type="entry name" value="ANK"/>
    <property type="match status" value="2"/>
</dbReference>
<dbReference type="PANTHER" id="PTHR24171:SF10">
    <property type="entry name" value="ANKYRIN REPEAT DOMAIN-CONTAINING PROTEIN 29-LIKE"/>
    <property type="match status" value="1"/>
</dbReference>
<name>A0ABP0LBK6_9DINO</name>
<proteinExistence type="predicted"/>
<evidence type="ECO:0000313" key="2">
    <source>
        <dbReference type="EMBL" id="CAK9035705.1"/>
    </source>
</evidence>
<dbReference type="PROSITE" id="PS50088">
    <property type="entry name" value="ANK_REPEAT"/>
    <property type="match status" value="2"/>
</dbReference>
<reference evidence="2 3" key="1">
    <citation type="submission" date="2024-02" db="EMBL/GenBank/DDBJ databases">
        <authorList>
            <person name="Chen Y."/>
            <person name="Shah S."/>
            <person name="Dougan E. K."/>
            <person name="Thang M."/>
            <person name="Chan C."/>
        </authorList>
    </citation>
    <scope>NUCLEOTIDE SEQUENCE [LARGE SCALE GENOMIC DNA]</scope>
</reference>
<evidence type="ECO:0000313" key="3">
    <source>
        <dbReference type="Proteomes" id="UP001642464"/>
    </source>
</evidence>
<dbReference type="Pfam" id="PF12796">
    <property type="entry name" value="Ank_2"/>
    <property type="match status" value="1"/>
</dbReference>
<dbReference type="EMBL" id="CAXAMM010015158">
    <property type="protein sequence ID" value="CAK9035658.1"/>
    <property type="molecule type" value="Genomic_DNA"/>
</dbReference>
<evidence type="ECO:0000313" key="1">
    <source>
        <dbReference type="EMBL" id="CAK9035658.1"/>
    </source>
</evidence>
<dbReference type="InterPro" id="IPR002110">
    <property type="entry name" value="Ankyrin_rpt"/>
</dbReference>
<dbReference type="Gene3D" id="1.25.40.20">
    <property type="entry name" value="Ankyrin repeat-containing domain"/>
    <property type="match status" value="1"/>
</dbReference>
<dbReference type="PRINTS" id="PR01415">
    <property type="entry name" value="ANKYRIN"/>
</dbReference>
<sequence>MDNLTLAACAAFLTAAAVLGSMAWLGHVVQKKSLTSHHVPHKVSEHAVLWLQAAELGDTQTLRQEVQMRPELREACNAKGETALILAARLGHLSACKLLVSLRADVEATDSSGGTPLTHAAHGKHKEVCQLLLDHGADIEAIDCGVRSTGCFVQ</sequence>
<dbReference type="PROSITE" id="PS50297">
    <property type="entry name" value="ANK_REP_REGION"/>
    <property type="match status" value="2"/>
</dbReference>
<accession>A0ABP0LBK6</accession>
<protein>
    <submittedName>
        <fullName evidence="2">Ankyrin repeat and KH domain-containing protein mask (Multiple ankyrin repeat single KH domain-containing protein)</fullName>
    </submittedName>
</protein>
<dbReference type="InterPro" id="IPR036770">
    <property type="entry name" value="Ankyrin_rpt-contain_sf"/>
</dbReference>
<comment type="caution">
    <text evidence="2">The sequence shown here is derived from an EMBL/GenBank/DDBJ whole genome shotgun (WGS) entry which is preliminary data.</text>
</comment>
<dbReference type="Proteomes" id="UP001642464">
    <property type="component" value="Unassembled WGS sequence"/>
</dbReference>